<evidence type="ECO:0000313" key="10">
    <source>
        <dbReference type="EMBL" id="EAU93100.2"/>
    </source>
</evidence>
<dbReference type="GO" id="GO:0005634">
    <property type="term" value="C:nucleus"/>
    <property type="evidence" value="ECO:0007669"/>
    <property type="project" value="UniProtKB-SubCell"/>
</dbReference>
<dbReference type="STRING" id="240176.A8N1F6"/>
<feature type="region of interest" description="Disordered" evidence="8">
    <location>
        <begin position="894"/>
        <end position="1115"/>
    </location>
</feature>
<dbReference type="InterPro" id="IPR005635">
    <property type="entry name" value="Inner_centromere_prot_ARK-bd"/>
</dbReference>
<evidence type="ECO:0000256" key="7">
    <source>
        <dbReference type="ARBA" id="ARBA00023242"/>
    </source>
</evidence>
<feature type="compositionally biased region" description="Polar residues" evidence="8">
    <location>
        <begin position="705"/>
        <end position="718"/>
    </location>
</feature>
<feature type="compositionally biased region" description="Basic and acidic residues" evidence="8">
    <location>
        <begin position="529"/>
        <end position="544"/>
    </location>
</feature>
<dbReference type="EMBL" id="AACS02000001">
    <property type="protein sequence ID" value="EAU93100.2"/>
    <property type="molecule type" value="Genomic_DNA"/>
</dbReference>
<feature type="domain" description="Inner centromere protein ARK-binding" evidence="9">
    <location>
        <begin position="1092"/>
        <end position="1148"/>
    </location>
</feature>
<accession>A8N1F6</accession>
<feature type="region of interest" description="Disordered" evidence="8">
    <location>
        <begin position="169"/>
        <end position="284"/>
    </location>
</feature>
<feature type="compositionally biased region" description="Basic and acidic residues" evidence="8">
    <location>
        <begin position="895"/>
        <end position="955"/>
    </location>
</feature>
<dbReference type="PANTHER" id="PTHR13142">
    <property type="entry name" value="INNER CENTROMERE PROTEIN"/>
    <property type="match status" value="1"/>
</dbReference>
<keyword evidence="4" id="KW-0963">Cytoplasm</keyword>
<feature type="compositionally biased region" description="Basic and acidic residues" evidence="8">
    <location>
        <begin position="256"/>
        <end position="265"/>
    </location>
</feature>
<keyword evidence="5" id="KW-0159">Chromosome partition</keyword>
<feature type="compositionally biased region" description="Low complexity" evidence="8">
    <location>
        <begin position="843"/>
        <end position="856"/>
    </location>
</feature>
<feature type="compositionally biased region" description="Polar residues" evidence="8">
    <location>
        <begin position="405"/>
        <end position="414"/>
    </location>
</feature>
<dbReference type="AlphaFoldDB" id="A8N1F6"/>
<feature type="compositionally biased region" description="Polar residues" evidence="8">
    <location>
        <begin position="1003"/>
        <end position="1023"/>
    </location>
</feature>
<evidence type="ECO:0000256" key="3">
    <source>
        <dbReference type="ARBA" id="ARBA00010042"/>
    </source>
</evidence>
<feature type="region of interest" description="Disordered" evidence="8">
    <location>
        <begin position="299"/>
        <end position="352"/>
    </location>
</feature>
<dbReference type="GeneID" id="6005129"/>
<dbReference type="VEuPathDB" id="FungiDB:CC1G_11295"/>
<keyword evidence="11" id="KW-1185">Reference proteome</keyword>
<feature type="compositionally biased region" description="Basic and acidic residues" evidence="8">
    <location>
        <begin position="136"/>
        <end position="146"/>
    </location>
</feature>
<comment type="similarity">
    <text evidence="3">Belongs to the INCENP family.</text>
</comment>
<sequence>MSQDGLLQWANSIRFNMASDSGRQIFQQQVQTHGFLFLDDYLDNILSGAKQDPLIELVKTPGRRKAIVKKPKLASKLGNPISFSLEPTQDENVPPKASATKSLFPPIAKREKSVEPATEPVQQNEHVHPSPGDGGQSKDLRAEHDSAPAPPKHLAVELAVPVASNQEANNLSMIAEDDENDSAMSIEDPTPATTVLQAPPGQQDEPAHRTSATAERKSSGRDTSPQSSAPSPSEYHSANGTPVSSTFPTSAEPPVTEERSEEEQPKPQPEPPKCAEMQEEQRVQDDLLKVEEVVDMQVPLKDEDTTTKGILNIPSLPEPGPLRKSTRTFKDPSMGATTLGTTTPGPGVGGKRTSWLRAAREVKALESTAKKSNVMQTGVTPAFSSYHLTQATAGSSKRKSDDVNESQGTTTPWDSSERKSKATKNLESDVAPLKSQAEQPPAPVDSGPKSTAETLGFLPSPQGVLDRLKKTVEGLGARVNKTNPKGSEDTVAANTFAEAKAAAEARIAERNFKEDETMPFLGATTTIQSKERDSDSKMEVDKKHVAPPAKEVPRLSMSDLFPSDSRIKEKHKIPEKPLSFSSKSSESKNAASRESTSTTPPNSPPPSGSSSAPSAPVFSHPTPVFVAPAPSAPRPLPSLPAKERVFHPQPGVFSAQPQLGLGLASTSPKFNAFKPPPAPLTAQSTYESVRSDSIFDKVDDAPTWVPSTQDTEYTSTYETQHEHPMNVCDEDDSWPVDEKLAAGMQWTFGANIKEDSMTWSTLPSQSQRADTGPLEKSNTQVTNDSREADKAQDGRAIPGAFDVDMVNDGAESDNAADDELEGSVLSAAKSTSQHSETKAFRPQSQMSMASSSSSQSQGGGFLNQASKLISSALGTSKKKPEVKKVLQMAAVAAKKQQEEADKKAARLKDMEIRRQAAMQRKAEEEKAKALEEERKLKEEIERRKRDRDEMTDKRPLKPAASSKKDEEPPKFKKPEPEKKSILKKTASGTLGKPQLKPALKSAATFSSFTTPNQPTQSQGSSSGKPVAESSKLPKAASSSSHKGKSKMPAGDDDVSQPSQLLQGQMAARAKAQMKAAKQAEPLIPSEAIELPDINSEYSDSEDEDRPRTFDPPAWAQSPELKEALELQSTINPDDIFGAVKPLRMEEIFRTRTSRFRARTSSANWTGTDMLTVEEEREYAKRMGFK</sequence>
<dbReference type="Gene3D" id="6.10.250.2990">
    <property type="match status" value="1"/>
</dbReference>
<feature type="region of interest" description="Disordered" evidence="8">
    <location>
        <begin position="510"/>
        <end position="644"/>
    </location>
</feature>
<dbReference type="Pfam" id="PF03941">
    <property type="entry name" value="INCENP_ARK-bind"/>
    <property type="match status" value="1"/>
</dbReference>
<feature type="compositionally biased region" description="Acidic residues" evidence="8">
    <location>
        <begin position="810"/>
        <end position="821"/>
    </location>
</feature>
<proteinExistence type="inferred from homology"/>
<feature type="region of interest" description="Disordered" evidence="8">
    <location>
        <begin position="699"/>
        <end position="732"/>
    </location>
</feature>
<comment type="subcellular location">
    <subcellularLocation>
        <location evidence="2">Cytoplasm</location>
        <location evidence="2">Cytoskeleton</location>
        <location evidence="2">Spindle</location>
    </subcellularLocation>
    <subcellularLocation>
        <location evidence="1">Nucleus</location>
    </subcellularLocation>
</comment>
<feature type="compositionally biased region" description="Basic and acidic residues" evidence="8">
    <location>
        <begin position="784"/>
        <end position="793"/>
    </location>
</feature>
<evidence type="ECO:0000313" key="11">
    <source>
        <dbReference type="Proteomes" id="UP000001861"/>
    </source>
</evidence>
<reference evidence="10 11" key="1">
    <citation type="journal article" date="2010" name="Proc. Natl. Acad. Sci. U.S.A.">
        <title>Insights into evolution of multicellular fungi from the assembled chromosomes of the mushroom Coprinopsis cinerea (Coprinus cinereus).</title>
        <authorList>
            <person name="Stajich J.E."/>
            <person name="Wilke S.K."/>
            <person name="Ahren D."/>
            <person name="Au C.H."/>
            <person name="Birren B.W."/>
            <person name="Borodovsky M."/>
            <person name="Burns C."/>
            <person name="Canback B."/>
            <person name="Casselton L.A."/>
            <person name="Cheng C.K."/>
            <person name="Deng J."/>
            <person name="Dietrich F.S."/>
            <person name="Fargo D.C."/>
            <person name="Farman M.L."/>
            <person name="Gathman A.C."/>
            <person name="Goldberg J."/>
            <person name="Guigo R."/>
            <person name="Hoegger P.J."/>
            <person name="Hooker J.B."/>
            <person name="Huggins A."/>
            <person name="James T.Y."/>
            <person name="Kamada T."/>
            <person name="Kilaru S."/>
            <person name="Kodira C."/>
            <person name="Kues U."/>
            <person name="Kupfer D."/>
            <person name="Kwan H.S."/>
            <person name="Lomsadze A."/>
            <person name="Li W."/>
            <person name="Lilly W.W."/>
            <person name="Ma L.J."/>
            <person name="Mackey A.J."/>
            <person name="Manning G."/>
            <person name="Martin F."/>
            <person name="Muraguchi H."/>
            <person name="Natvig D.O."/>
            <person name="Palmerini H."/>
            <person name="Ramesh M.A."/>
            <person name="Rehmeyer C.J."/>
            <person name="Roe B.A."/>
            <person name="Shenoy N."/>
            <person name="Stanke M."/>
            <person name="Ter-Hovhannisyan V."/>
            <person name="Tunlid A."/>
            <person name="Velagapudi R."/>
            <person name="Vision T.J."/>
            <person name="Zeng Q."/>
            <person name="Zolan M.E."/>
            <person name="Pukkila P.J."/>
        </authorList>
    </citation>
    <scope>NUCLEOTIDE SEQUENCE [LARGE SCALE GENOMIC DNA]</scope>
    <source>
        <strain evidence="11">Okayama-7 / 130 / ATCC MYA-4618 / FGSC 9003</strain>
    </source>
</reference>
<dbReference type="RefSeq" id="XP_001828705.2">
    <property type="nucleotide sequence ID" value="XM_001828653.2"/>
</dbReference>
<dbReference type="OrthoDB" id="6123at2759"/>
<name>A8N1F6_COPC7</name>
<evidence type="ECO:0000256" key="4">
    <source>
        <dbReference type="ARBA" id="ARBA00022490"/>
    </source>
</evidence>
<feature type="compositionally biased region" description="Low complexity" evidence="8">
    <location>
        <begin position="1064"/>
        <end position="1079"/>
    </location>
</feature>
<feature type="compositionally biased region" description="Low complexity" evidence="8">
    <location>
        <begin position="1027"/>
        <end position="1040"/>
    </location>
</feature>
<evidence type="ECO:0000259" key="9">
    <source>
        <dbReference type="Pfam" id="PF03941"/>
    </source>
</evidence>
<feature type="compositionally biased region" description="Polar residues" evidence="8">
    <location>
        <begin position="81"/>
        <end position="91"/>
    </location>
</feature>
<evidence type="ECO:0000256" key="2">
    <source>
        <dbReference type="ARBA" id="ARBA00004186"/>
    </source>
</evidence>
<protein>
    <recommendedName>
        <fullName evidence="9">Inner centromere protein ARK-binding domain-containing protein</fullName>
    </recommendedName>
</protein>
<feature type="region of interest" description="Disordered" evidence="8">
    <location>
        <begin position="758"/>
        <end position="861"/>
    </location>
</feature>
<comment type="caution">
    <text evidence="10">The sequence shown here is derived from an EMBL/GenBank/DDBJ whole genome shotgun (WGS) entry which is preliminary data.</text>
</comment>
<keyword evidence="6" id="KW-0206">Cytoskeleton</keyword>
<dbReference type="GO" id="GO:0005819">
    <property type="term" value="C:spindle"/>
    <property type="evidence" value="ECO:0007669"/>
    <property type="project" value="UniProtKB-SubCell"/>
</dbReference>
<dbReference type="PANTHER" id="PTHR13142:SF1">
    <property type="entry name" value="INNER CENTROMERE PROTEIN"/>
    <property type="match status" value="1"/>
</dbReference>
<feature type="compositionally biased region" description="Polar residues" evidence="8">
    <location>
        <begin position="221"/>
        <end position="249"/>
    </location>
</feature>
<dbReference type="Proteomes" id="UP000001861">
    <property type="component" value="Unassembled WGS sequence"/>
</dbReference>
<dbReference type="InParanoid" id="A8N1F6"/>
<evidence type="ECO:0000256" key="1">
    <source>
        <dbReference type="ARBA" id="ARBA00004123"/>
    </source>
</evidence>
<evidence type="ECO:0000256" key="6">
    <source>
        <dbReference type="ARBA" id="ARBA00023212"/>
    </source>
</evidence>
<dbReference type="eggNOG" id="ENOG502S0AD">
    <property type="taxonomic scope" value="Eukaryota"/>
</dbReference>
<evidence type="ECO:0000256" key="5">
    <source>
        <dbReference type="ARBA" id="ARBA00022829"/>
    </source>
</evidence>
<feature type="compositionally biased region" description="Low complexity" evidence="8">
    <location>
        <begin position="579"/>
        <end position="600"/>
    </location>
</feature>
<feature type="region of interest" description="Disordered" evidence="8">
    <location>
        <begin position="389"/>
        <end position="464"/>
    </location>
</feature>
<gene>
    <name evidence="10" type="ORF">CC1G_11295</name>
</gene>
<dbReference type="KEGG" id="cci:CC1G_11295"/>
<evidence type="ECO:0000256" key="8">
    <source>
        <dbReference type="SAM" id="MobiDB-lite"/>
    </source>
</evidence>
<dbReference type="GO" id="GO:0007059">
    <property type="term" value="P:chromosome segregation"/>
    <property type="evidence" value="ECO:0007669"/>
    <property type="project" value="UniProtKB-KW"/>
</dbReference>
<feature type="region of interest" description="Disordered" evidence="8">
    <location>
        <begin position="78"/>
        <end position="149"/>
    </location>
</feature>
<feature type="compositionally biased region" description="Basic and acidic residues" evidence="8">
    <location>
        <begin position="415"/>
        <end position="427"/>
    </location>
</feature>
<organism evidence="10 11">
    <name type="scientific">Coprinopsis cinerea (strain Okayama-7 / 130 / ATCC MYA-4618 / FGSC 9003)</name>
    <name type="common">Inky cap fungus</name>
    <name type="synonym">Hormographiella aspergillata</name>
    <dbReference type="NCBI Taxonomy" id="240176"/>
    <lineage>
        <taxon>Eukaryota</taxon>
        <taxon>Fungi</taxon>
        <taxon>Dikarya</taxon>
        <taxon>Basidiomycota</taxon>
        <taxon>Agaricomycotina</taxon>
        <taxon>Agaricomycetes</taxon>
        <taxon>Agaricomycetidae</taxon>
        <taxon>Agaricales</taxon>
        <taxon>Agaricineae</taxon>
        <taxon>Psathyrellaceae</taxon>
        <taxon>Coprinopsis</taxon>
    </lineage>
</organism>
<feature type="compositionally biased region" description="Basic and acidic residues" evidence="8">
    <location>
        <begin position="962"/>
        <end position="980"/>
    </location>
</feature>
<dbReference type="HOGENOM" id="CLU_273322_0_0_1"/>
<feature type="compositionally biased region" description="Low complexity" evidence="8">
    <location>
        <begin position="335"/>
        <end position="345"/>
    </location>
</feature>
<keyword evidence="7" id="KW-0539">Nucleus</keyword>
<feature type="compositionally biased region" description="Polar residues" evidence="8">
    <location>
        <begin position="758"/>
        <end position="769"/>
    </location>
</feature>